<gene>
    <name evidence="1" type="ORF">DCF19_19355</name>
</gene>
<name>A0A2W4XNH6_9CYAN</name>
<reference evidence="1 2" key="2">
    <citation type="submission" date="2018-06" db="EMBL/GenBank/DDBJ databases">
        <title>Metagenomic assembly of (sub)arctic Cyanobacteria and their associated microbiome from non-axenic cultures.</title>
        <authorList>
            <person name="Baurain D."/>
        </authorList>
    </citation>
    <scope>NUCLEOTIDE SEQUENCE [LARGE SCALE GENOMIC DNA]</scope>
    <source>
        <strain evidence="1">ULC066bin1</strain>
    </source>
</reference>
<evidence type="ECO:0000313" key="2">
    <source>
        <dbReference type="Proteomes" id="UP000249467"/>
    </source>
</evidence>
<dbReference type="AlphaFoldDB" id="A0A2W4XNH6"/>
<dbReference type="EMBL" id="QBML01000033">
    <property type="protein sequence ID" value="PZO37161.1"/>
    <property type="molecule type" value="Genomic_DNA"/>
</dbReference>
<comment type="caution">
    <text evidence="1">The sequence shown here is derived from an EMBL/GenBank/DDBJ whole genome shotgun (WGS) entry which is preliminary data.</text>
</comment>
<dbReference type="Proteomes" id="UP000249467">
    <property type="component" value="Unassembled WGS sequence"/>
</dbReference>
<sequence>MSSVYFKSILEKRNQWLEEQIRKMSVDILSLGTYTCTVCGEVLGEYIIDYAGESIRLSNAETYAFLQFILETEMPS</sequence>
<evidence type="ECO:0000313" key="1">
    <source>
        <dbReference type="EMBL" id="PZO37161.1"/>
    </source>
</evidence>
<proteinExistence type="predicted"/>
<organism evidence="1 2">
    <name type="scientific">Pseudanabaena frigida</name>
    <dbReference type="NCBI Taxonomy" id="945775"/>
    <lineage>
        <taxon>Bacteria</taxon>
        <taxon>Bacillati</taxon>
        <taxon>Cyanobacteriota</taxon>
        <taxon>Cyanophyceae</taxon>
        <taxon>Pseudanabaenales</taxon>
        <taxon>Pseudanabaenaceae</taxon>
        <taxon>Pseudanabaena</taxon>
    </lineage>
</organism>
<protein>
    <submittedName>
        <fullName evidence="1">Uncharacterized protein</fullName>
    </submittedName>
</protein>
<accession>A0A2W4XNH6</accession>
<reference evidence="1 2" key="1">
    <citation type="submission" date="2018-04" db="EMBL/GenBank/DDBJ databases">
        <authorList>
            <person name="Go L.Y."/>
            <person name="Mitchell J.A."/>
        </authorList>
    </citation>
    <scope>NUCLEOTIDE SEQUENCE [LARGE SCALE GENOMIC DNA]</scope>
    <source>
        <strain evidence="1">ULC066bin1</strain>
    </source>
</reference>